<dbReference type="EMBL" id="QUQM01000009">
    <property type="protein sequence ID" value="KAA8641493.1"/>
    <property type="molecule type" value="Genomic_DNA"/>
</dbReference>
<proteinExistence type="predicted"/>
<evidence type="ECO:0000313" key="2">
    <source>
        <dbReference type="Proteomes" id="UP000324241"/>
    </source>
</evidence>
<sequence length="109" mass="11885">MDHDGITSPIELQWSACIEDAQAMVNDGHCFALPLQSCASSGISKHFLHVKSSGSTIDASSFTAGGRHDNDFVTSEMLPFFRPQMNLAVLTSHSFVAPRISRNFRETNG</sequence>
<dbReference type="AlphaFoldDB" id="A0A5M9M998"/>
<protein>
    <submittedName>
        <fullName evidence="1">Uncharacterized protein</fullName>
    </submittedName>
</protein>
<organism evidence="1 2">
    <name type="scientific">Aspergillus tanneri</name>
    <dbReference type="NCBI Taxonomy" id="1220188"/>
    <lineage>
        <taxon>Eukaryota</taxon>
        <taxon>Fungi</taxon>
        <taxon>Dikarya</taxon>
        <taxon>Ascomycota</taxon>
        <taxon>Pezizomycotina</taxon>
        <taxon>Eurotiomycetes</taxon>
        <taxon>Eurotiomycetidae</taxon>
        <taxon>Eurotiales</taxon>
        <taxon>Aspergillaceae</taxon>
        <taxon>Aspergillus</taxon>
        <taxon>Aspergillus subgen. Circumdati</taxon>
    </lineage>
</organism>
<comment type="caution">
    <text evidence="1">The sequence shown here is derived from an EMBL/GenBank/DDBJ whole genome shotgun (WGS) entry which is preliminary data.</text>
</comment>
<gene>
    <name evidence="1" type="ORF">ATNIH1004_011629</name>
</gene>
<accession>A0A5M9M998</accession>
<evidence type="ECO:0000313" key="1">
    <source>
        <dbReference type="EMBL" id="KAA8641493.1"/>
    </source>
</evidence>
<reference evidence="1 2" key="1">
    <citation type="submission" date="2019-08" db="EMBL/GenBank/DDBJ databases">
        <title>The genome sequence of a newly discovered highly antifungal drug resistant Aspergillus species, Aspergillus tanneri NIH 1004.</title>
        <authorList>
            <person name="Mounaud S."/>
            <person name="Singh I."/>
            <person name="Joardar V."/>
            <person name="Pakala S."/>
            <person name="Pakala S."/>
            <person name="Venepally P."/>
            <person name="Chung J.K."/>
            <person name="Losada L."/>
            <person name="Nierman W.C."/>
        </authorList>
    </citation>
    <scope>NUCLEOTIDE SEQUENCE [LARGE SCALE GENOMIC DNA]</scope>
    <source>
        <strain evidence="1 2">NIH1004</strain>
    </source>
</reference>
<dbReference type="GeneID" id="54334330"/>
<name>A0A5M9M998_9EURO</name>
<dbReference type="Proteomes" id="UP000324241">
    <property type="component" value="Unassembled WGS sequence"/>
</dbReference>
<dbReference type="RefSeq" id="XP_033420855.1">
    <property type="nucleotide sequence ID" value="XM_033576191.1"/>
</dbReference>
<dbReference type="OrthoDB" id="4273119at2759"/>